<dbReference type="PANTHER" id="PTHR10815:SF5">
    <property type="entry name" value="METHYLATED-DNA--PROTEIN-CYSTEINE METHYLTRANSFERASE"/>
    <property type="match status" value="1"/>
</dbReference>
<name>A0ABT4LH89_9PROT</name>
<dbReference type="EMBL" id="JAPWGY010000002">
    <property type="protein sequence ID" value="MCZ4280466.1"/>
    <property type="molecule type" value="Genomic_DNA"/>
</dbReference>
<protein>
    <submittedName>
        <fullName evidence="8">Methylated-DNA--[protein]-cysteine S-methyltransferase</fullName>
    </submittedName>
</protein>
<evidence type="ECO:0000256" key="2">
    <source>
        <dbReference type="ARBA" id="ARBA00022603"/>
    </source>
</evidence>
<organism evidence="8 9">
    <name type="scientific">Kiloniella laminariae</name>
    <dbReference type="NCBI Taxonomy" id="454162"/>
    <lineage>
        <taxon>Bacteria</taxon>
        <taxon>Pseudomonadati</taxon>
        <taxon>Pseudomonadota</taxon>
        <taxon>Alphaproteobacteria</taxon>
        <taxon>Rhodospirillales</taxon>
        <taxon>Kiloniellaceae</taxon>
        <taxon>Kiloniella</taxon>
    </lineage>
</organism>
<keyword evidence="4" id="KW-0227">DNA damage</keyword>
<evidence type="ECO:0000256" key="1">
    <source>
        <dbReference type="ARBA" id="ARBA00001286"/>
    </source>
</evidence>
<evidence type="ECO:0000259" key="7">
    <source>
        <dbReference type="Pfam" id="PF01035"/>
    </source>
</evidence>
<dbReference type="Gene3D" id="1.10.10.10">
    <property type="entry name" value="Winged helix-like DNA-binding domain superfamily/Winged helix DNA-binding domain"/>
    <property type="match status" value="1"/>
</dbReference>
<keyword evidence="2" id="KW-0489">Methyltransferase</keyword>
<keyword evidence="3" id="KW-0808">Transferase</keyword>
<dbReference type="PANTHER" id="PTHR10815">
    <property type="entry name" value="METHYLATED-DNA--PROTEIN-CYSTEINE METHYLTRANSFERASE"/>
    <property type="match status" value="1"/>
</dbReference>
<comment type="caution">
    <text evidence="8">The sequence shown here is derived from an EMBL/GenBank/DDBJ whole genome shotgun (WGS) entry which is preliminary data.</text>
</comment>
<evidence type="ECO:0000313" key="9">
    <source>
        <dbReference type="Proteomes" id="UP001069802"/>
    </source>
</evidence>
<dbReference type="NCBIfam" id="TIGR00589">
    <property type="entry name" value="ogt"/>
    <property type="match status" value="1"/>
</dbReference>
<dbReference type="Proteomes" id="UP001069802">
    <property type="component" value="Unassembled WGS sequence"/>
</dbReference>
<comment type="catalytic activity">
    <reaction evidence="6">
        <text>a 6-O-methyl-2'-deoxyguanosine in DNA + L-cysteinyl-[protein] = S-methyl-L-cysteinyl-[protein] + a 2'-deoxyguanosine in DNA</text>
        <dbReference type="Rhea" id="RHEA:24000"/>
        <dbReference type="Rhea" id="RHEA-COMP:10131"/>
        <dbReference type="Rhea" id="RHEA-COMP:10132"/>
        <dbReference type="Rhea" id="RHEA-COMP:11367"/>
        <dbReference type="Rhea" id="RHEA-COMP:11368"/>
        <dbReference type="ChEBI" id="CHEBI:29950"/>
        <dbReference type="ChEBI" id="CHEBI:82612"/>
        <dbReference type="ChEBI" id="CHEBI:85445"/>
        <dbReference type="ChEBI" id="CHEBI:85448"/>
        <dbReference type="EC" id="2.1.1.63"/>
    </reaction>
</comment>
<dbReference type="CDD" id="cd06445">
    <property type="entry name" value="ATase"/>
    <property type="match status" value="1"/>
</dbReference>
<accession>A0ABT4LH89</accession>
<evidence type="ECO:0000256" key="3">
    <source>
        <dbReference type="ARBA" id="ARBA00022679"/>
    </source>
</evidence>
<dbReference type="InterPro" id="IPR014048">
    <property type="entry name" value="MethylDNA_cys_MeTrfase_DNA-bd"/>
</dbReference>
<comment type="catalytic activity">
    <reaction evidence="1">
        <text>a 4-O-methyl-thymidine in DNA + L-cysteinyl-[protein] = a thymidine in DNA + S-methyl-L-cysteinyl-[protein]</text>
        <dbReference type="Rhea" id="RHEA:53428"/>
        <dbReference type="Rhea" id="RHEA-COMP:10131"/>
        <dbReference type="Rhea" id="RHEA-COMP:10132"/>
        <dbReference type="Rhea" id="RHEA-COMP:13555"/>
        <dbReference type="Rhea" id="RHEA-COMP:13556"/>
        <dbReference type="ChEBI" id="CHEBI:29950"/>
        <dbReference type="ChEBI" id="CHEBI:82612"/>
        <dbReference type="ChEBI" id="CHEBI:137386"/>
        <dbReference type="ChEBI" id="CHEBI:137387"/>
        <dbReference type="EC" id="2.1.1.63"/>
    </reaction>
</comment>
<gene>
    <name evidence="8" type="ORF">O4H49_06740</name>
</gene>
<dbReference type="Pfam" id="PF01035">
    <property type="entry name" value="DNA_binding_1"/>
    <property type="match status" value="1"/>
</dbReference>
<dbReference type="InterPro" id="IPR036631">
    <property type="entry name" value="MGMT_N_sf"/>
</dbReference>
<dbReference type="RefSeq" id="WP_269422667.1">
    <property type="nucleotide sequence ID" value="NZ_JAPWGY010000002.1"/>
</dbReference>
<sequence length="167" mass="18315">MILFSRHVSPLGEIMTFYHDGVICQLDFADCRGRWQKTLDRRFPGFALEEGKSQTEVDERLRAYFDGGKNAFAGLALDMGGTVFQRSVWTALQQVPFGERRTYSEVAAAIGKPDAVRAMAAANAFNPLSIIIPCHRVLGKSGALTGYGGGVARKRALLCHEDPAFFA</sequence>
<dbReference type="InterPro" id="IPR036388">
    <property type="entry name" value="WH-like_DNA-bd_sf"/>
</dbReference>
<dbReference type="PROSITE" id="PS00374">
    <property type="entry name" value="MGMT"/>
    <property type="match status" value="1"/>
</dbReference>
<dbReference type="SUPFAM" id="SSF46767">
    <property type="entry name" value="Methylated DNA-protein cysteine methyltransferase, C-terminal domain"/>
    <property type="match status" value="1"/>
</dbReference>
<keyword evidence="5" id="KW-0234">DNA repair</keyword>
<proteinExistence type="predicted"/>
<dbReference type="InterPro" id="IPR001497">
    <property type="entry name" value="MethylDNA_cys_MeTrfase_AS"/>
</dbReference>
<reference evidence="8" key="1">
    <citation type="submission" date="2022-12" db="EMBL/GenBank/DDBJ databases">
        <title>Bacterial isolates from different developmental stages of Nematostella vectensis.</title>
        <authorList>
            <person name="Fraune S."/>
        </authorList>
    </citation>
    <scope>NUCLEOTIDE SEQUENCE</scope>
    <source>
        <strain evidence="8">G21630-S1</strain>
    </source>
</reference>
<keyword evidence="9" id="KW-1185">Reference proteome</keyword>
<evidence type="ECO:0000313" key="8">
    <source>
        <dbReference type="EMBL" id="MCZ4280466.1"/>
    </source>
</evidence>
<evidence type="ECO:0000256" key="6">
    <source>
        <dbReference type="ARBA" id="ARBA00049348"/>
    </source>
</evidence>
<dbReference type="InterPro" id="IPR036217">
    <property type="entry name" value="MethylDNA_cys_MeTrfase_DNAb"/>
</dbReference>
<evidence type="ECO:0000256" key="5">
    <source>
        <dbReference type="ARBA" id="ARBA00023204"/>
    </source>
</evidence>
<evidence type="ECO:0000256" key="4">
    <source>
        <dbReference type="ARBA" id="ARBA00022763"/>
    </source>
</evidence>
<dbReference type="SUPFAM" id="SSF53155">
    <property type="entry name" value="Methylated DNA-protein cysteine methyltransferase domain"/>
    <property type="match status" value="1"/>
</dbReference>
<feature type="domain" description="Methylated-DNA-[protein]-cysteine S-methyltransferase DNA binding" evidence="7">
    <location>
        <begin position="84"/>
        <end position="161"/>
    </location>
</feature>